<feature type="signal peptide" evidence="2">
    <location>
        <begin position="1"/>
        <end position="29"/>
    </location>
</feature>
<feature type="chain" id="PRO_5019349114" evidence="2">
    <location>
        <begin position="30"/>
        <end position="179"/>
    </location>
</feature>
<feature type="region of interest" description="Disordered" evidence="1">
    <location>
        <begin position="94"/>
        <end position="137"/>
    </location>
</feature>
<gene>
    <name evidence="3" type="ORF">MBESOW_P2835</name>
</gene>
<keyword evidence="4" id="KW-1185">Reference proteome</keyword>
<keyword evidence="2" id="KW-0732">Signal</keyword>
<evidence type="ECO:0000256" key="1">
    <source>
        <dbReference type="SAM" id="MobiDB-lite"/>
    </source>
</evidence>
<feature type="compositionally biased region" description="Low complexity" evidence="1">
    <location>
        <begin position="98"/>
        <end position="136"/>
    </location>
</feature>
<organism evidence="3 4">
    <name type="scientific">Sphingobium xenophagum</name>
    <dbReference type="NCBI Taxonomy" id="121428"/>
    <lineage>
        <taxon>Bacteria</taxon>
        <taxon>Pseudomonadati</taxon>
        <taxon>Pseudomonadota</taxon>
        <taxon>Alphaproteobacteria</taxon>
        <taxon>Sphingomonadales</taxon>
        <taxon>Sphingomonadaceae</taxon>
        <taxon>Sphingobium</taxon>
    </lineage>
</organism>
<dbReference type="EMBL" id="BBQY01000019">
    <property type="protein sequence ID" value="GBH31578.1"/>
    <property type="molecule type" value="Genomic_DNA"/>
</dbReference>
<evidence type="ECO:0000256" key="2">
    <source>
        <dbReference type="SAM" id="SignalP"/>
    </source>
</evidence>
<protein>
    <submittedName>
        <fullName evidence="3">Uncharacterized protein</fullName>
    </submittedName>
</protein>
<dbReference type="Proteomes" id="UP000290975">
    <property type="component" value="Unassembled WGS sequence"/>
</dbReference>
<evidence type="ECO:0000313" key="3">
    <source>
        <dbReference type="EMBL" id="GBH31578.1"/>
    </source>
</evidence>
<name>A0A401J4Q3_SPHXE</name>
<comment type="caution">
    <text evidence="3">The sequence shown here is derived from an EMBL/GenBank/DDBJ whole genome shotgun (WGS) entry which is preliminary data.</text>
</comment>
<dbReference type="AlphaFoldDB" id="A0A401J4Q3"/>
<accession>A0A401J4Q3</accession>
<evidence type="ECO:0000313" key="4">
    <source>
        <dbReference type="Proteomes" id="UP000290975"/>
    </source>
</evidence>
<reference evidence="3 4" key="1">
    <citation type="submission" date="2014-12" db="EMBL/GenBank/DDBJ databases">
        <title>Whole genome sequencing of Sphingobium xenophagum OW59.</title>
        <authorList>
            <person name="Ohta Y."/>
            <person name="Nishi S."/>
            <person name="Hatada Y."/>
        </authorList>
    </citation>
    <scope>NUCLEOTIDE SEQUENCE [LARGE SCALE GENOMIC DNA]</scope>
    <source>
        <strain evidence="3 4">OW59</strain>
    </source>
</reference>
<sequence length="179" mass="17680">MMLMISSAPGGRATLALFSALVFAAPALANNYGESAAWQFRTSADRANQAAILDIMEKRRAGGYASPTYTTTIERQYNCGVTATATGNVDSQTALAHSPTTTGATSGAQGNSSSSSVEGAGSSSSGQSNSGLVSASVSGGTTVAVDGTAWQALNSTQSNSGAQSASVTGSTGCTFGALN</sequence>
<proteinExistence type="predicted"/>